<proteinExistence type="predicted"/>
<dbReference type="Proteomes" id="UP000009183">
    <property type="component" value="Unassembled WGS sequence, unordered"/>
</dbReference>
<dbReference type="EMBL" id="FN595262">
    <property type="protein sequence ID" value="CCB48364.1"/>
    <property type="molecule type" value="Genomic_DNA"/>
</dbReference>
<evidence type="ECO:0000313" key="2">
    <source>
        <dbReference type="Proteomes" id="UP000009183"/>
    </source>
</evidence>
<organism evidence="1 2">
    <name type="scientific">Vitis vinifera</name>
    <name type="common">Grape</name>
    <dbReference type="NCBI Taxonomy" id="29760"/>
    <lineage>
        <taxon>Eukaryota</taxon>
        <taxon>Viridiplantae</taxon>
        <taxon>Streptophyta</taxon>
        <taxon>Embryophyta</taxon>
        <taxon>Tracheophyta</taxon>
        <taxon>Spermatophyta</taxon>
        <taxon>Magnoliopsida</taxon>
        <taxon>eudicotyledons</taxon>
        <taxon>Gunneridae</taxon>
        <taxon>Pentapetalae</taxon>
        <taxon>rosids</taxon>
        <taxon>Vitales</taxon>
        <taxon>Vitaceae</taxon>
        <taxon>Viteae</taxon>
        <taxon>Vitis</taxon>
    </lineage>
</organism>
<gene>
    <name evidence="1" type="ORF">VIT_00s0213g00080</name>
</gene>
<reference evidence="2" key="1">
    <citation type="journal article" date="2007" name="Nature">
        <title>The grapevine genome sequence suggests ancestral hexaploidization in major angiosperm phyla.</title>
        <authorList>
            <consortium name="The French-Italian Public Consortium for Grapevine Genome Characterization."/>
            <person name="Jaillon O."/>
            <person name="Aury J.-M."/>
            <person name="Noel B."/>
            <person name="Policriti A."/>
            <person name="Clepet C."/>
            <person name="Casagrande A."/>
            <person name="Choisne N."/>
            <person name="Aubourg S."/>
            <person name="Vitulo N."/>
            <person name="Jubin C."/>
            <person name="Vezzi A."/>
            <person name="Legeai F."/>
            <person name="Hugueney P."/>
            <person name="Dasilva C."/>
            <person name="Horner D."/>
            <person name="Mica E."/>
            <person name="Jublot D."/>
            <person name="Poulain J."/>
            <person name="Bruyere C."/>
            <person name="Billault A."/>
            <person name="Segurens B."/>
            <person name="Gouyvenoux M."/>
            <person name="Ugarte E."/>
            <person name="Cattonaro F."/>
            <person name="Anthouard V."/>
            <person name="Vico V."/>
            <person name="Del Fabbro C."/>
            <person name="Alaux M."/>
            <person name="Di Gaspero G."/>
            <person name="Dumas V."/>
            <person name="Felice N."/>
            <person name="Paillard S."/>
            <person name="Juman I."/>
            <person name="Moroldo M."/>
            <person name="Scalabrin S."/>
            <person name="Canaguier A."/>
            <person name="Le Clainche I."/>
            <person name="Malacrida G."/>
            <person name="Durand E."/>
            <person name="Pesole G."/>
            <person name="Laucou V."/>
            <person name="Chatelet P."/>
            <person name="Merdinoglu D."/>
            <person name="Delledonne M."/>
            <person name="Pezzotti M."/>
            <person name="Lecharny A."/>
            <person name="Scarpelli C."/>
            <person name="Artiguenave F."/>
            <person name="Pe M.E."/>
            <person name="Valle G."/>
            <person name="Morgante M."/>
            <person name="Caboche M."/>
            <person name="Adam-Blondon A.-F."/>
            <person name="Weissenbach J."/>
            <person name="Quetier F."/>
            <person name="Wincker P."/>
        </authorList>
    </citation>
    <scope>NUCLEOTIDE SEQUENCE [LARGE SCALE GENOMIC DNA]</scope>
    <source>
        <strain evidence="2">cv. Pinot noir / PN40024</strain>
    </source>
</reference>
<dbReference type="HOGENOM" id="CLU_3321070_0_0_1"/>
<accession>F6H821</accession>
<protein>
    <submittedName>
        <fullName evidence="1">Uncharacterized protein</fullName>
    </submittedName>
</protein>
<evidence type="ECO:0000313" key="1">
    <source>
        <dbReference type="EMBL" id="CCB48364.1"/>
    </source>
</evidence>
<dbReference type="InParanoid" id="F6H821"/>
<dbReference type="AlphaFoldDB" id="F6H821"/>
<sequence>MGKKGTKIEYRPNLGLHPNAWIPKELRANLERESVDLRK</sequence>
<keyword evidence="2" id="KW-1185">Reference proteome</keyword>
<name>F6H821_VITVI</name>
<dbReference type="PaxDb" id="29760-VIT_00s0213g00080.t01"/>